<organism evidence="2 3">
    <name type="scientific">candidate division WS6 bacterium OLB20</name>
    <dbReference type="NCBI Taxonomy" id="1617426"/>
    <lineage>
        <taxon>Bacteria</taxon>
        <taxon>Candidatus Dojkabacteria</taxon>
    </lineage>
</organism>
<dbReference type="STRING" id="1617426.TR69_WS6001001300"/>
<comment type="caution">
    <text evidence="2">The sequence shown here is derived from an EMBL/GenBank/DDBJ whole genome shotgun (WGS) entry which is preliminary data.</text>
</comment>
<keyword evidence="1" id="KW-1133">Transmembrane helix</keyword>
<evidence type="ECO:0000313" key="2">
    <source>
        <dbReference type="EMBL" id="KXK26008.1"/>
    </source>
</evidence>
<keyword evidence="1" id="KW-0812">Transmembrane</keyword>
<protein>
    <submittedName>
        <fullName evidence="2">Uncharacterized protein</fullName>
    </submittedName>
</protein>
<dbReference type="AlphaFoldDB" id="A0A136LWI8"/>
<evidence type="ECO:0000256" key="1">
    <source>
        <dbReference type="SAM" id="Phobius"/>
    </source>
</evidence>
<keyword evidence="1" id="KW-0472">Membrane</keyword>
<dbReference type="EMBL" id="JYNZ01000005">
    <property type="protein sequence ID" value="KXK26008.1"/>
    <property type="molecule type" value="Genomic_DNA"/>
</dbReference>
<feature type="transmembrane region" description="Helical" evidence="1">
    <location>
        <begin position="38"/>
        <end position="59"/>
    </location>
</feature>
<proteinExistence type="predicted"/>
<sequence length="84" mass="9740">MIVISLAALTLDRIMFLVLVLLQDTDIHLSTIRLVSDLTILVLTLWQTLYLRALLMRLLRGKSERLITLSLLYYFILLLLINGR</sequence>
<dbReference type="Proteomes" id="UP000070457">
    <property type="component" value="Unassembled WGS sequence"/>
</dbReference>
<name>A0A136LWI8_9BACT</name>
<gene>
    <name evidence="2" type="ORF">TR69_WS6001001300</name>
</gene>
<accession>A0A136LWI8</accession>
<feature type="transmembrane region" description="Helical" evidence="1">
    <location>
        <begin position="66"/>
        <end position="83"/>
    </location>
</feature>
<reference evidence="2 3" key="1">
    <citation type="submission" date="2015-02" db="EMBL/GenBank/DDBJ databases">
        <title>Improved understanding of the partial-nitritation anammox process through 23 genomes representing the majority of the microbial community.</title>
        <authorList>
            <person name="Speth D.R."/>
            <person name="In T Zandt M."/>
            <person name="Guerrero Cruz S."/>
            <person name="Jetten M.S."/>
            <person name="Dutilh B.E."/>
        </authorList>
    </citation>
    <scope>NUCLEOTIDE SEQUENCE [LARGE SCALE GENOMIC DNA]</scope>
    <source>
        <strain evidence="2">OLB20</strain>
    </source>
</reference>
<evidence type="ECO:0000313" key="3">
    <source>
        <dbReference type="Proteomes" id="UP000070457"/>
    </source>
</evidence>